<sequence length="354" mass="39313">MARGKIPDFLNTQVSQGRTGDLLVFGFKPNFARQLPDAPADTRPVRVTAVHRDRLDLISPDGPSTCPQFDSTTVGDWLWLDDQGQPMGLLERSSLFKRRAPGKDRREQLIAANVDTLFIVSSCNQDFNIARLERYLALAYEAGVTPVIVLTKIDLTDDPNTYRRQAEALQPGLLIEAIDATNPNDIAVLRPWCKPGETVALVGSSGVGKSTIVNTLLGDTMMATGAIREDDAKGRHTTSFRQMFRIPDAGWIIDTPGMRELQLADVREGIDEVFSDLSELAHQCKFNDCQHQTEPGCAIQAAIEANDVDPARVARWRKLLAEDAYNAKSLHERRAEDKAFGKMVKDAMKPKRNR</sequence>
<evidence type="ECO:0000259" key="12">
    <source>
        <dbReference type="PROSITE" id="PS51721"/>
    </source>
</evidence>
<evidence type="ECO:0000256" key="3">
    <source>
        <dbReference type="ARBA" id="ARBA00022723"/>
    </source>
</evidence>
<protein>
    <recommendedName>
        <fullName evidence="10">Small ribosomal subunit biogenesis GTPase RsgA</fullName>
        <ecNumber evidence="10">3.6.1.-</ecNumber>
    </recommendedName>
</protein>
<reference evidence="13" key="2">
    <citation type="submission" date="2020-09" db="EMBL/GenBank/DDBJ databases">
        <authorList>
            <person name="Sun Q."/>
            <person name="Zhou Y."/>
        </authorList>
    </citation>
    <scope>NUCLEOTIDE SEQUENCE</scope>
    <source>
        <strain evidence="13">CGMCC 1.16012</strain>
    </source>
</reference>
<evidence type="ECO:0000256" key="7">
    <source>
        <dbReference type="ARBA" id="ARBA00022833"/>
    </source>
</evidence>
<keyword evidence="9 10" id="KW-0342">GTP-binding</keyword>
<keyword evidence="3 10" id="KW-0479">Metal-binding</keyword>
<evidence type="ECO:0000256" key="4">
    <source>
        <dbReference type="ARBA" id="ARBA00022730"/>
    </source>
</evidence>
<dbReference type="Pfam" id="PF03193">
    <property type="entry name" value="RsgA_GTPase"/>
    <property type="match status" value="1"/>
</dbReference>
<dbReference type="GO" id="GO:0005525">
    <property type="term" value="F:GTP binding"/>
    <property type="evidence" value="ECO:0007669"/>
    <property type="project" value="UniProtKB-UniRule"/>
</dbReference>
<dbReference type="EC" id="3.6.1.-" evidence="10"/>
<proteinExistence type="inferred from homology"/>
<keyword evidence="2 10" id="KW-0690">Ribosome biogenesis</keyword>
<dbReference type="CDD" id="cd01854">
    <property type="entry name" value="YjeQ_EngC"/>
    <property type="match status" value="1"/>
</dbReference>
<evidence type="ECO:0000256" key="2">
    <source>
        <dbReference type="ARBA" id="ARBA00022517"/>
    </source>
</evidence>
<keyword evidence="14" id="KW-1185">Reference proteome</keyword>
<dbReference type="HAMAP" id="MF_01820">
    <property type="entry name" value="GTPase_RsgA"/>
    <property type="match status" value="1"/>
</dbReference>
<comment type="cofactor">
    <cofactor evidence="10">
        <name>Zn(2+)</name>
        <dbReference type="ChEBI" id="CHEBI:29105"/>
    </cofactor>
    <text evidence="10">Binds 1 zinc ion per subunit.</text>
</comment>
<dbReference type="InterPro" id="IPR010914">
    <property type="entry name" value="RsgA_GTPase_dom"/>
</dbReference>
<dbReference type="EMBL" id="BMKN01000001">
    <property type="protein sequence ID" value="GGE45882.1"/>
    <property type="molecule type" value="Genomic_DNA"/>
</dbReference>
<evidence type="ECO:0000313" key="13">
    <source>
        <dbReference type="EMBL" id="GGE45882.1"/>
    </source>
</evidence>
<evidence type="ECO:0000259" key="11">
    <source>
        <dbReference type="PROSITE" id="PS50936"/>
    </source>
</evidence>
<feature type="binding site" evidence="10">
    <location>
        <begin position="151"/>
        <end position="154"/>
    </location>
    <ligand>
        <name>GTP</name>
        <dbReference type="ChEBI" id="CHEBI:37565"/>
    </ligand>
</feature>
<dbReference type="Gene3D" id="3.40.50.300">
    <property type="entry name" value="P-loop containing nucleotide triphosphate hydrolases"/>
    <property type="match status" value="1"/>
</dbReference>
<evidence type="ECO:0000313" key="14">
    <source>
        <dbReference type="Proteomes" id="UP000606730"/>
    </source>
</evidence>
<accession>A0A917EK11</accession>
<comment type="similarity">
    <text evidence="10">Belongs to the TRAFAC class YlqF/YawG GTPase family. RsgA subfamily.</text>
</comment>
<dbReference type="GO" id="GO:0003924">
    <property type="term" value="F:GTPase activity"/>
    <property type="evidence" value="ECO:0007669"/>
    <property type="project" value="UniProtKB-UniRule"/>
</dbReference>
<keyword evidence="5 10" id="KW-0547">Nucleotide-binding</keyword>
<name>A0A917EK11_9RHOB</name>
<comment type="subunit">
    <text evidence="10">Monomer. Associates with 30S ribosomal subunit, binds 16S rRNA.</text>
</comment>
<feature type="binding site" evidence="10">
    <location>
        <position position="284"/>
    </location>
    <ligand>
        <name>Zn(2+)</name>
        <dbReference type="ChEBI" id="CHEBI:29105"/>
    </ligand>
</feature>
<feature type="binding site" evidence="10">
    <location>
        <begin position="203"/>
        <end position="211"/>
    </location>
    <ligand>
        <name>GTP</name>
        <dbReference type="ChEBI" id="CHEBI:37565"/>
    </ligand>
</feature>
<dbReference type="NCBIfam" id="TIGR00157">
    <property type="entry name" value="ribosome small subunit-dependent GTPase A"/>
    <property type="match status" value="1"/>
</dbReference>
<feature type="binding site" evidence="10">
    <location>
        <position position="289"/>
    </location>
    <ligand>
        <name>Zn(2+)</name>
        <dbReference type="ChEBI" id="CHEBI:29105"/>
    </ligand>
</feature>
<evidence type="ECO:0000256" key="6">
    <source>
        <dbReference type="ARBA" id="ARBA00022801"/>
    </source>
</evidence>
<dbReference type="InterPro" id="IPR004881">
    <property type="entry name" value="Ribosome_biogen_GTPase_RsgA"/>
</dbReference>
<dbReference type="OrthoDB" id="9809485at2"/>
<keyword evidence="6 10" id="KW-0378">Hydrolase</keyword>
<dbReference type="PANTHER" id="PTHR32120:SF10">
    <property type="entry name" value="SMALL RIBOSOMAL SUBUNIT BIOGENESIS GTPASE RSGA"/>
    <property type="match status" value="1"/>
</dbReference>
<dbReference type="InterPro" id="IPR030378">
    <property type="entry name" value="G_CP_dom"/>
</dbReference>
<dbReference type="PANTHER" id="PTHR32120">
    <property type="entry name" value="SMALL RIBOSOMAL SUBUNIT BIOGENESIS GTPASE RSGA"/>
    <property type="match status" value="1"/>
</dbReference>
<evidence type="ECO:0000256" key="5">
    <source>
        <dbReference type="ARBA" id="ARBA00022741"/>
    </source>
</evidence>
<evidence type="ECO:0000256" key="1">
    <source>
        <dbReference type="ARBA" id="ARBA00022490"/>
    </source>
</evidence>
<comment type="subcellular location">
    <subcellularLocation>
        <location evidence="10">Cytoplasm</location>
    </subcellularLocation>
</comment>
<evidence type="ECO:0000256" key="10">
    <source>
        <dbReference type="HAMAP-Rule" id="MF_01820"/>
    </source>
</evidence>
<feature type="binding site" evidence="10">
    <location>
        <position position="297"/>
    </location>
    <ligand>
        <name>Zn(2+)</name>
        <dbReference type="ChEBI" id="CHEBI:29105"/>
    </ligand>
</feature>
<dbReference type="GO" id="GO:0005737">
    <property type="term" value="C:cytoplasm"/>
    <property type="evidence" value="ECO:0007669"/>
    <property type="project" value="UniProtKB-SubCell"/>
</dbReference>
<keyword evidence="7 10" id="KW-0862">Zinc</keyword>
<dbReference type="Gene3D" id="1.10.40.50">
    <property type="entry name" value="Probable gtpase engc, domain 3"/>
    <property type="match status" value="1"/>
</dbReference>
<dbReference type="AlphaFoldDB" id="A0A917EK11"/>
<organism evidence="13 14">
    <name type="scientific">Actibacterium pelagium</name>
    <dbReference type="NCBI Taxonomy" id="2029103"/>
    <lineage>
        <taxon>Bacteria</taxon>
        <taxon>Pseudomonadati</taxon>
        <taxon>Pseudomonadota</taxon>
        <taxon>Alphaproteobacteria</taxon>
        <taxon>Rhodobacterales</taxon>
        <taxon>Roseobacteraceae</taxon>
        <taxon>Actibacterium</taxon>
    </lineage>
</organism>
<comment type="function">
    <text evidence="10">One of several proteins that assist in the late maturation steps of the functional core of the 30S ribosomal subunit. Helps release RbfA from mature subunits. May play a role in the assembly of ribosomal proteins into the subunit. Circularly permuted GTPase that catalyzes slow GTP hydrolysis, GTPase activity is stimulated by the 30S ribosomal subunit.</text>
</comment>
<dbReference type="RefSeq" id="WP_095595974.1">
    <property type="nucleotide sequence ID" value="NZ_BMKN01000001.1"/>
</dbReference>
<comment type="caution">
    <text evidence="13">The sequence shown here is derived from an EMBL/GenBank/DDBJ whole genome shotgun (WGS) entry which is preliminary data.</text>
</comment>
<dbReference type="GO" id="GO:0042274">
    <property type="term" value="P:ribosomal small subunit biogenesis"/>
    <property type="evidence" value="ECO:0007669"/>
    <property type="project" value="UniProtKB-UniRule"/>
</dbReference>
<dbReference type="InterPro" id="IPR027417">
    <property type="entry name" value="P-loop_NTPase"/>
</dbReference>
<feature type="domain" description="EngC GTPase" evidence="11">
    <location>
        <begin position="112"/>
        <end position="259"/>
    </location>
</feature>
<reference evidence="13" key="1">
    <citation type="journal article" date="2014" name="Int. J. Syst. Evol. Microbiol.">
        <title>Complete genome sequence of Corynebacterium casei LMG S-19264T (=DSM 44701T), isolated from a smear-ripened cheese.</title>
        <authorList>
            <consortium name="US DOE Joint Genome Institute (JGI-PGF)"/>
            <person name="Walter F."/>
            <person name="Albersmeier A."/>
            <person name="Kalinowski J."/>
            <person name="Ruckert C."/>
        </authorList>
    </citation>
    <scope>NUCLEOTIDE SEQUENCE</scope>
    <source>
        <strain evidence="13">CGMCC 1.16012</strain>
    </source>
</reference>
<dbReference type="PROSITE" id="PS51721">
    <property type="entry name" value="G_CP"/>
    <property type="match status" value="1"/>
</dbReference>
<dbReference type="GO" id="GO:0019843">
    <property type="term" value="F:rRNA binding"/>
    <property type="evidence" value="ECO:0007669"/>
    <property type="project" value="UniProtKB-KW"/>
</dbReference>
<evidence type="ECO:0000256" key="9">
    <source>
        <dbReference type="ARBA" id="ARBA00023134"/>
    </source>
</evidence>
<dbReference type="SUPFAM" id="SSF52540">
    <property type="entry name" value="P-loop containing nucleoside triphosphate hydrolases"/>
    <property type="match status" value="1"/>
</dbReference>
<gene>
    <name evidence="13" type="primary">rsgA2</name>
    <name evidence="10" type="synonym">rsgA</name>
    <name evidence="13" type="ORF">GCM10011517_11950</name>
</gene>
<feature type="binding site" evidence="10">
    <location>
        <position position="291"/>
    </location>
    <ligand>
        <name>Zn(2+)</name>
        <dbReference type="ChEBI" id="CHEBI:29105"/>
    </ligand>
</feature>
<feature type="domain" description="CP-type G" evidence="12">
    <location>
        <begin position="106"/>
        <end position="261"/>
    </location>
</feature>
<keyword evidence="8 10" id="KW-0694">RNA-binding</keyword>
<dbReference type="GO" id="GO:0046872">
    <property type="term" value="F:metal ion binding"/>
    <property type="evidence" value="ECO:0007669"/>
    <property type="project" value="UniProtKB-KW"/>
</dbReference>
<keyword evidence="1 10" id="KW-0963">Cytoplasm</keyword>
<dbReference type="PROSITE" id="PS50936">
    <property type="entry name" value="ENGC_GTPASE"/>
    <property type="match status" value="1"/>
</dbReference>
<dbReference type="Proteomes" id="UP000606730">
    <property type="component" value="Unassembled WGS sequence"/>
</dbReference>
<keyword evidence="4 10" id="KW-0699">rRNA-binding</keyword>
<evidence type="ECO:0000256" key="8">
    <source>
        <dbReference type="ARBA" id="ARBA00022884"/>
    </source>
</evidence>